<keyword evidence="1" id="KW-0812">Transmembrane</keyword>
<evidence type="ECO:0000313" key="2">
    <source>
        <dbReference type="EMBL" id="OMD42688.1"/>
    </source>
</evidence>
<reference evidence="2 3" key="1">
    <citation type="submission" date="2016-10" db="EMBL/GenBank/DDBJ databases">
        <title>Paenibacillus species isolates.</title>
        <authorList>
            <person name="Beno S.M."/>
        </authorList>
    </citation>
    <scope>NUCLEOTIDE SEQUENCE [LARGE SCALE GENOMIC DNA]</scope>
    <source>
        <strain evidence="2 3">FSL H7-0710</strain>
    </source>
</reference>
<organism evidence="2 3">
    <name type="scientific">Paenibacillus odorifer</name>
    <dbReference type="NCBI Taxonomy" id="189426"/>
    <lineage>
        <taxon>Bacteria</taxon>
        <taxon>Bacillati</taxon>
        <taxon>Bacillota</taxon>
        <taxon>Bacilli</taxon>
        <taxon>Bacillales</taxon>
        <taxon>Paenibacillaceae</taxon>
        <taxon>Paenibacillus</taxon>
    </lineage>
</organism>
<comment type="caution">
    <text evidence="2">The sequence shown here is derived from an EMBL/GenBank/DDBJ whole genome shotgun (WGS) entry which is preliminary data.</text>
</comment>
<accession>A0A1R0Y5R7</accession>
<dbReference type="AlphaFoldDB" id="A0A1R0Y5R7"/>
<dbReference type="EMBL" id="MPTC01000004">
    <property type="protein sequence ID" value="OMD42688.1"/>
    <property type="molecule type" value="Genomic_DNA"/>
</dbReference>
<protein>
    <submittedName>
        <fullName evidence="2">Uncharacterized protein</fullName>
    </submittedName>
</protein>
<proteinExistence type="predicted"/>
<dbReference type="Proteomes" id="UP000187439">
    <property type="component" value="Unassembled WGS sequence"/>
</dbReference>
<keyword evidence="1" id="KW-0472">Membrane</keyword>
<evidence type="ECO:0000313" key="3">
    <source>
        <dbReference type="Proteomes" id="UP000187439"/>
    </source>
</evidence>
<gene>
    <name evidence="2" type="ORF">BSK52_07775</name>
</gene>
<sequence>MRKGKAPAVSAIKLSNLAASLISLVLTQTAILSFTHQGDMSYYNGLAGLIFGGLAALIGVGMMLHMHRVLNGKHYPSIRRKLSKTVISCGANLSIEPIRYEDHGSRRKLLYVYEIQSDSREQYEWVKVRIRSDWDIEMIEVSKNAMG</sequence>
<name>A0A1R0Y5R7_9BACL</name>
<keyword evidence="1" id="KW-1133">Transmembrane helix</keyword>
<feature type="transmembrane region" description="Helical" evidence="1">
    <location>
        <begin position="42"/>
        <end position="64"/>
    </location>
</feature>
<evidence type="ECO:0000256" key="1">
    <source>
        <dbReference type="SAM" id="Phobius"/>
    </source>
</evidence>